<keyword evidence="11" id="KW-0472">Membrane</keyword>
<evidence type="ECO:0000256" key="2">
    <source>
        <dbReference type="ARBA" id="ARBA00006974"/>
    </source>
</evidence>
<dbReference type="OrthoDB" id="10072024at2759"/>
<evidence type="ECO:0000256" key="5">
    <source>
        <dbReference type="ARBA" id="ARBA00022833"/>
    </source>
</evidence>
<proteinExistence type="inferred from homology"/>
<evidence type="ECO:0000256" key="11">
    <source>
        <dbReference type="SAM" id="Phobius"/>
    </source>
</evidence>
<keyword evidence="7" id="KW-0238">DNA-binding</keyword>
<keyword evidence="6" id="KW-0805">Transcription regulation</keyword>
<dbReference type="Gene3D" id="3.30.40.100">
    <property type="match status" value="1"/>
</dbReference>
<evidence type="ECO:0000313" key="14">
    <source>
        <dbReference type="EMBL" id="URE16675.1"/>
    </source>
</evidence>
<dbReference type="InterPro" id="IPR003676">
    <property type="entry name" value="SAUR_fam"/>
</dbReference>
<keyword evidence="15" id="KW-1185">Reference proteome</keyword>
<protein>
    <submittedName>
        <fullName evidence="14">CW-type Zinc Finger</fullName>
    </submittedName>
</protein>
<sequence length="588" mass="65851">MCTTNKKLGRIRQIVQLKQVMRRWRAISFCRWSWGRTGVRAGSVAVYVGPERRRFVVPARFLNLPVFAALLDRAEEEYGFQPAGGLVIPCDPVFFRWVLDALGRDQARFGSLGLDALLALFARHGDASAACREAASYNAFSPITMCKDSHQCLTLAVVVVSISKLAGAIFVTASLVLLQLYRKAAIFLTVHLQQEGPNAGNLRNSTEMASNGTKLAAITVRAFDFGRWGMLRIMQRPLVAAQCGFLLAREGTAKDAFLNLIAVTVEVNQMQSDPRDPALGDSKESYKSQKPSKKRGRRSLDFDSDIEHSGEQSNGSASNQLVLYNAGNSDPGQDALTVTGQTEEHILFKSFLATNSSRRVLPSIGAFTVQCAACFKWRLIPTKKKYEEIRQNILQEPFVCEHAREWRPDIVCEDPEDISPDGSRLWAIDKPNISQPPPGWERLLRIRGEGSTKFADVYVFFLYYAAPSGKKLRSMVEIQRYLLEHPEHIQQGVNLSQFSFQIPRPLQENYVRKRHARSMSSCDVGLMSPKPLEPEEVRPLSWEAPLVHRDRQTGEPDEPAPPLPVPSDHSDEITNQKKKEANSQSNIQ</sequence>
<evidence type="ECO:0000256" key="10">
    <source>
        <dbReference type="SAM" id="MobiDB-lite"/>
    </source>
</evidence>
<keyword evidence="11" id="KW-0812">Transmembrane</keyword>
<feature type="domain" description="CW-type" evidence="13">
    <location>
        <begin position="361"/>
        <end position="420"/>
    </location>
</feature>
<comment type="similarity">
    <text evidence="2">Belongs to the ARG7 family.</text>
</comment>
<dbReference type="PROSITE" id="PS50982">
    <property type="entry name" value="MBD"/>
    <property type="match status" value="1"/>
</dbReference>
<accession>A0A9E7GKW3</accession>
<dbReference type="EMBL" id="CP097509">
    <property type="protein sequence ID" value="URE16675.1"/>
    <property type="molecule type" value="Genomic_DNA"/>
</dbReference>
<dbReference type="GO" id="GO:0009733">
    <property type="term" value="P:response to auxin"/>
    <property type="evidence" value="ECO:0007669"/>
    <property type="project" value="InterPro"/>
</dbReference>
<dbReference type="PANTHER" id="PTHR12396:SF0">
    <property type="entry name" value="METHYL-CPG BINDING DOMAIN PROTEIN-LIKE, ISOFORM C"/>
    <property type="match status" value="1"/>
</dbReference>
<feature type="region of interest" description="Disordered" evidence="10">
    <location>
        <begin position="271"/>
        <end position="299"/>
    </location>
</feature>
<reference evidence="14" key="1">
    <citation type="submission" date="2022-05" db="EMBL/GenBank/DDBJ databases">
        <title>The Musa troglodytarum L. genome provides insights into the mechanism of non-climacteric behaviour and enrichment of carotenoids.</title>
        <authorList>
            <person name="Wang J."/>
        </authorList>
    </citation>
    <scope>NUCLEOTIDE SEQUENCE</scope>
    <source>
        <tissue evidence="14">Leaf</tissue>
    </source>
</reference>
<dbReference type="CDD" id="cd01396">
    <property type="entry name" value="MeCP2_MBD"/>
    <property type="match status" value="1"/>
</dbReference>
<keyword evidence="9" id="KW-0539">Nucleus</keyword>
<keyword evidence="4" id="KW-0863">Zinc-finger</keyword>
<dbReference type="PROSITE" id="PS51050">
    <property type="entry name" value="ZF_CW"/>
    <property type="match status" value="1"/>
</dbReference>
<dbReference type="Proteomes" id="UP001055439">
    <property type="component" value="Chromosome 7"/>
</dbReference>
<evidence type="ECO:0000256" key="1">
    <source>
        <dbReference type="ARBA" id="ARBA00004123"/>
    </source>
</evidence>
<dbReference type="GO" id="GO:0003677">
    <property type="term" value="F:DNA binding"/>
    <property type="evidence" value="ECO:0007669"/>
    <property type="project" value="UniProtKB-KW"/>
</dbReference>
<dbReference type="Pfam" id="PF07496">
    <property type="entry name" value="zf-CW"/>
    <property type="match status" value="1"/>
</dbReference>
<dbReference type="InterPro" id="IPR001739">
    <property type="entry name" value="Methyl_CpG_DNA-bd"/>
</dbReference>
<dbReference type="GO" id="GO:0005634">
    <property type="term" value="C:nucleus"/>
    <property type="evidence" value="ECO:0007669"/>
    <property type="project" value="UniProtKB-SubCell"/>
</dbReference>
<evidence type="ECO:0000313" key="15">
    <source>
        <dbReference type="Proteomes" id="UP001055439"/>
    </source>
</evidence>
<dbReference type="SMART" id="SM00391">
    <property type="entry name" value="MBD"/>
    <property type="match status" value="1"/>
</dbReference>
<dbReference type="Pfam" id="PF02519">
    <property type="entry name" value="Auxin_inducible"/>
    <property type="match status" value="1"/>
</dbReference>
<dbReference type="InterPro" id="IPR016177">
    <property type="entry name" value="DNA-bd_dom_sf"/>
</dbReference>
<dbReference type="Gene3D" id="3.30.890.10">
    <property type="entry name" value="Methyl-cpg-binding Protein 2, Chain A"/>
    <property type="match status" value="1"/>
</dbReference>
<evidence type="ECO:0000256" key="7">
    <source>
        <dbReference type="ARBA" id="ARBA00023125"/>
    </source>
</evidence>
<comment type="subcellular location">
    <subcellularLocation>
        <location evidence="1">Nucleus</location>
    </subcellularLocation>
</comment>
<keyword evidence="5" id="KW-0862">Zinc</keyword>
<keyword evidence="3" id="KW-0479">Metal-binding</keyword>
<evidence type="ECO:0000256" key="9">
    <source>
        <dbReference type="ARBA" id="ARBA00023242"/>
    </source>
</evidence>
<dbReference type="Pfam" id="PF01429">
    <property type="entry name" value="MBD"/>
    <property type="match status" value="1"/>
</dbReference>
<dbReference type="AlphaFoldDB" id="A0A9E7GKW3"/>
<evidence type="ECO:0000259" key="13">
    <source>
        <dbReference type="PROSITE" id="PS51050"/>
    </source>
</evidence>
<dbReference type="SUPFAM" id="SSF54171">
    <property type="entry name" value="DNA-binding domain"/>
    <property type="match status" value="1"/>
</dbReference>
<feature type="compositionally biased region" description="Basic and acidic residues" evidence="10">
    <location>
        <begin position="568"/>
        <end position="581"/>
    </location>
</feature>
<evidence type="ECO:0000256" key="4">
    <source>
        <dbReference type="ARBA" id="ARBA00022771"/>
    </source>
</evidence>
<name>A0A9E7GKW3_9LILI</name>
<keyword evidence="11" id="KW-1133">Transmembrane helix</keyword>
<dbReference type="InterPro" id="IPR011124">
    <property type="entry name" value="Znf_CW"/>
</dbReference>
<keyword evidence="8" id="KW-0804">Transcription</keyword>
<evidence type="ECO:0000256" key="6">
    <source>
        <dbReference type="ARBA" id="ARBA00023015"/>
    </source>
</evidence>
<dbReference type="GO" id="GO:0008270">
    <property type="term" value="F:zinc ion binding"/>
    <property type="evidence" value="ECO:0007669"/>
    <property type="project" value="UniProtKB-KW"/>
</dbReference>
<evidence type="ECO:0000256" key="3">
    <source>
        <dbReference type="ARBA" id="ARBA00022723"/>
    </source>
</evidence>
<feature type="domain" description="MBD" evidence="12">
    <location>
        <begin position="426"/>
        <end position="505"/>
    </location>
</feature>
<organism evidence="14 15">
    <name type="scientific">Musa troglodytarum</name>
    <name type="common">fe'i banana</name>
    <dbReference type="NCBI Taxonomy" id="320322"/>
    <lineage>
        <taxon>Eukaryota</taxon>
        <taxon>Viridiplantae</taxon>
        <taxon>Streptophyta</taxon>
        <taxon>Embryophyta</taxon>
        <taxon>Tracheophyta</taxon>
        <taxon>Spermatophyta</taxon>
        <taxon>Magnoliopsida</taxon>
        <taxon>Liliopsida</taxon>
        <taxon>Zingiberales</taxon>
        <taxon>Musaceae</taxon>
        <taxon>Musa</taxon>
    </lineage>
</organism>
<evidence type="ECO:0000259" key="12">
    <source>
        <dbReference type="PROSITE" id="PS50982"/>
    </source>
</evidence>
<feature type="region of interest" description="Disordered" evidence="10">
    <location>
        <begin position="522"/>
        <end position="588"/>
    </location>
</feature>
<gene>
    <name evidence="14" type="ORF">MUK42_12367</name>
</gene>
<feature type="transmembrane region" description="Helical" evidence="11">
    <location>
        <begin position="153"/>
        <end position="178"/>
    </location>
</feature>
<feature type="compositionally biased region" description="Basic and acidic residues" evidence="10">
    <location>
        <begin position="273"/>
        <end position="287"/>
    </location>
</feature>
<evidence type="ECO:0000256" key="8">
    <source>
        <dbReference type="ARBA" id="ARBA00023163"/>
    </source>
</evidence>
<dbReference type="PANTHER" id="PTHR12396">
    <property type="entry name" value="METHYL-CPG BINDING PROTEIN, MBD"/>
    <property type="match status" value="1"/>
</dbReference>